<dbReference type="GO" id="GO:0006955">
    <property type="term" value="P:immune response"/>
    <property type="evidence" value="ECO:0007669"/>
    <property type="project" value="InterPro"/>
</dbReference>
<name>A0A8C4M5Z8_EQUAS</name>
<reference evidence="2" key="1">
    <citation type="submission" date="2023-03" db="UniProtKB">
        <authorList>
            <consortium name="Ensembl"/>
        </authorList>
    </citation>
    <scope>IDENTIFICATION</scope>
</reference>
<proteinExistence type="predicted"/>
<dbReference type="AlphaFoldDB" id="A0A8C4M5Z8"/>
<dbReference type="InterPro" id="IPR016187">
    <property type="entry name" value="CTDL_fold"/>
</dbReference>
<accession>A0A8C4M5Z8</accession>
<feature type="region of interest" description="Disordered" evidence="1">
    <location>
        <begin position="25"/>
        <end position="90"/>
    </location>
</feature>
<evidence type="ECO:0000313" key="2">
    <source>
        <dbReference type="Ensembl" id="ENSEASP00005018383.1"/>
    </source>
</evidence>
<dbReference type="InterPro" id="IPR002352">
    <property type="entry name" value="Eosinophil_major_basic"/>
</dbReference>
<sequence>MSSPWELAHLYTHITSKVKLPFSLSGTETSNFESPLGDDTLPQDRDIPERGAMEAPTEGLMLLEGEEEGGSGSEDAPEEEGHVKSDSALEEVDKDFQCPKEEDTITLEGIPGCKTCRLTLVPTAMEYNQAHYTCLNRYRGFLVSIHSFTSNYRIQRLARSVNQGKQKVRGQCPENYRWDQGHREMPIKTFNFWSMTQIGESTCLSLHSKLRQR</sequence>
<evidence type="ECO:0000256" key="1">
    <source>
        <dbReference type="SAM" id="MobiDB-lite"/>
    </source>
</evidence>
<dbReference type="SUPFAM" id="SSF56436">
    <property type="entry name" value="C-type lectin-like"/>
    <property type="match status" value="1"/>
</dbReference>
<organism evidence="2">
    <name type="scientific">Equus asinus asinus</name>
    <dbReference type="NCBI Taxonomy" id="83772"/>
    <lineage>
        <taxon>Eukaryota</taxon>
        <taxon>Metazoa</taxon>
        <taxon>Chordata</taxon>
        <taxon>Craniata</taxon>
        <taxon>Vertebrata</taxon>
        <taxon>Euteleostomi</taxon>
        <taxon>Mammalia</taxon>
        <taxon>Eutheria</taxon>
        <taxon>Laurasiatheria</taxon>
        <taxon>Perissodactyla</taxon>
        <taxon>Equidae</taxon>
        <taxon>Equus</taxon>
    </lineage>
</organism>
<feature type="compositionally biased region" description="Basic and acidic residues" evidence="1">
    <location>
        <begin position="42"/>
        <end position="52"/>
    </location>
</feature>
<dbReference type="PRINTS" id="PR00770">
    <property type="entry name" value="EMAJORBASICP"/>
</dbReference>
<protein>
    <submittedName>
        <fullName evidence="2">Uncharacterized protein</fullName>
    </submittedName>
</protein>
<dbReference type="Ensembl" id="ENSEAST00005019951.1">
    <property type="protein sequence ID" value="ENSEASP00005018383.1"/>
    <property type="gene ID" value="ENSEASG00005012682.1"/>
</dbReference>
<dbReference type="OMA" id="MTQIGES"/>